<dbReference type="Gene3D" id="3.40.50.720">
    <property type="entry name" value="NAD(P)-binding Rossmann-like Domain"/>
    <property type="match status" value="1"/>
</dbReference>
<dbReference type="PANTHER" id="PTHR44196:SF1">
    <property type="entry name" value="DEHYDROGENASE_REDUCTASE SDR FAMILY MEMBER 7B"/>
    <property type="match status" value="1"/>
</dbReference>
<dbReference type="InterPro" id="IPR036291">
    <property type="entry name" value="NAD(P)-bd_dom_sf"/>
</dbReference>
<dbReference type="Pfam" id="PF00106">
    <property type="entry name" value="adh_short"/>
    <property type="match status" value="1"/>
</dbReference>
<evidence type="ECO:0000256" key="3">
    <source>
        <dbReference type="RuleBase" id="RU000363"/>
    </source>
</evidence>
<gene>
    <name evidence="4" type="ORF">QWZ14_21145</name>
</gene>
<dbReference type="EMBL" id="JAUFPN010000183">
    <property type="protein sequence ID" value="MDN3566892.1"/>
    <property type="molecule type" value="Genomic_DNA"/>
</dbReference>
<evidence type="ECO:0000256" key="2">
    <source>
        <dbReference type="ARBA" id="ARBA00023002"/>
    </source>
</evidence>
<dbReference type="RefSeq" id="WP_290318851.1">
    <property type="nucleotide sequence ID" value="NZ_JAUFPN010000183.1"/>
</dbReference>
<comment type="caution">
    <text evidence="4">The sequence shown here is derived from an EMBL/GenBank/DDBJ whole genome shotgun (WGS) entry which is preliminary data.</text>
</comment>
<sequence length="271" mass="27468">MNEALTDRARKPHRPAALSHVVISGASRGLGAALALRLAAPGMRLGLVARSAAGLAETAAACAAQGAAVATACLDVRDAAPLAAQLLAWDAEAPVDALVANAGINGGTGPDGAPEGHARAVAQIAVNLLGAVNLIEPLLPAMLARRRGGIALVGSVAGFRGLPDSPAYSASKAGLWAYGEALRAAHGPAGIRVTVLAPGFFASAMSESFLGAHPFKLPVAVVAARLERALRRGEGRAVLPWPMGAGLRLLALLPAPLSDLLVRRFRFRVLG</sequence>
<protein>
    <submittedName>
        <fullName evidence="4">SDR family NAD(P)-dependent oxidoreductase</fullName>
    </submittedName>
</protein>
<proteinExistence type="inferred from homology"/>
<dbReference type="PANTHER" id="PTHR44196">
    <property type="entry name" value="DEHYDROGENASE/REDUCTASE SDR FAMILY MEMBER 7B"/>
    <property type="match status" value="1"/>
</dbReference>
<evidence type="ECO:0000256" key="1">
    <source>
        <dbReference type="ARBA" id="ARBA00006484"/>
    </source>
</evidence>
<dbReference type="Proteomes" id="UP001529369">
    <property type="component" value="Unassembled WGS sequence"/>
</dbReference>
<keyword evidence="5" id="KW-1185">Reference proteome</keyword>
<accession>A0ABT8AAT7</accession>
<evidence type="ECO:0000313" key="5">
    <source>
        <dbReference type="Proteomes" id="UP001529369"/>
    </source>
</evidence>
<dbReference type="InterPro" id="IPR020904">
    <property type="entry name" value="Sc_DH/Rdtase_CS"/>
</dbReference>
<dbReference type="SUPFAM" id="SSF51735">
    <property type="entry name" value="NAD(P)-binding Rossmann-fold domains"/>
    <property type="match status" value="1"/>
</dbReference>
<dbReference type="PROSITE" id="PS00061">
    <property type="entry name" value="ADH_SHORT"/>
    <property type="match status" value="1"/>
</dbReference>
<comment type="similarity">
    <text evidence="1 3">Belongs to the short-chain dehydrogenases/reductases (SDR) family.</text>
</comment>
<name>A0ABT8AAT7_9PROT</name>
<organism evidence="4 5">
    <name type="scientific">Paeniroseomonas aquatica</name>
    <dbReference type="NCBI Taxonomy" id="373043"/>
    <lineage>
        <taxon>Bacteria</taxon>
        <taxon>Pseudomonadati</taxon>
        <taxon>Pseudomonadota</taxon>
        <taxon>Alphaproteobacteria</taxon>
        <taxon>Acetobacterales</taxon>
        <taxon>Acetobacteraceae</taxon>
        <taxon>Paeniroseomonas</taxon>
    </lineage>
</organism>
<dbReference type="PRINTS" id="PR00080">
    <property type="entry name" value="SDRFAMILY"/>
</dbReference>
<dbReference type="PRINTS" id="PR00081">
    <property type="entry name" value="GDHRDH"/>
</dbReference>
<reference evidence="5" key="1">
    <citation type="journal article" date="2019" name="Int. J. Syst. Evol. Microbiol.">
        <title>The Global Catalogue of Microorganisms (GCM) 10K type strain sequencing project: providing services to taxonomists for standard genome sequencing and annotation.</title>
        <authorList>
            <consortium name="The Broad Institute Genomics Platform"/>
            <consortium name="The Broad Institute Genome Sequencing Center for Infectious Disease"/>
            <person name="Wu L."/>
            <person name="Ma J."/>
        </authorList>
    </citation>
    <scope>NUCLEOTIDE SEQUENCE [LARGE SCALE GENOMIC DNA]</scope>
    <source>
        <strain evidence="5">CECT 7131</strain>
    </source>
</reference>
<keyword evidence="2" id="KW-0560">Oxidoreductase</keyword>
<dbReference type="InterPro" id="IPR002347">
    <property type="entry name" value="SDR_fam"/>
</dbReference>
<evidence type="ECO:0000313" key="4">
    <source>
        <dbReference type="EMBL" id="MDN3566892.1"/>
    </source>
</evidence>